<keyword evidence="2" id="KW-0963">Cytoplasm</keyword>
<dbReference type="PROSITE" id="PS01319">
    <property type="entry name" value="RBFA"/>
    <property type="match status" value="1"/>
</dbReference>
<dbReference type="HAMAP" id="MF_00003">
    <property type="entry name" value="RbfA"/>
    <property type="match status" value="1"/>
</dbReference>
<protein>
    <recommendedName>
        <fullName evidence="2">Ribosome-binding factor A</fullName>
    </recommendedName>
</protein>
<dbReference type="InterPro" id="IPR015946">
    <property type="entry name" value="KH_dom-like_a/b"/>
</dbReference>
<dbReference type="InterPro" id="IPR000238">
    <property type="entry name" value="RbfA"/>
</dbReference>
<accession>A0ABW3FG20</accession>
<sequence>MATSKAPSQRQLRVGEHVRHALTEVLTRETLEDPILSSQLISVTEVRMSADLKIATAFISPLGGRKKNGKGAADAQAICKALAKNMKFIRARATPYLNQMRYMPTFRFREDTSFENFAKIDRLLKSDAVQRDVREEMRPDIRKDDSK</sequence>
<evidence type="ECO:0000256" key="2">
    <source>
        <dbReference type="HAMAP-Rule" id="MF_00003"/>
    </source>
</evidence>
<dbReference type="PANTHER" id="PTHR33515:SF1">
    <property type="entry name" value="RIBOSOME-BINDING FACTOR A, CHLOROPLASTIC-RELATED"/>
    <property type="match status" value="1"/>
</dbReference>
<dbReference type="Pfam" id="PF02033">
    <property type="entry name" value="RBFA"/>
    <property type="match status" value="1"/>
</dbReference>
<proteinExistence type="inferred from homology"/>
<comment type="subunit">
    <text evidence="2">Monomer. Binds 30S ribosomal subunits, but not 50S ribosomal subunits or 70S ribosomes.</text>
</comment>
<dbReference type="RefSeq" id="WP_377213281.1">
    <property type="nucleotide sequence ID" value="NZ_JBHTJV010000012.1"/>
</dbReference>
<dbReference type="InterPro" id="IPR023799">
    <property type="entry name" value="RbfA_dom_sf"/>
</dbReference>
<comment type="subcellular location">
    <subcellularLocation>
        <location evidence="2">Cytoplasm</location>
    </subcellularLocation>
</comment>
<dbReference type="SUPFAM" id="SSF89919">
    <property type="entry name" value="Ribosome-binding factor A, RbfA"/>
    <property type="match status" value="1"/>
</dbReference>
<name>A0ABW3FG20_9HYPH</name>
<organism evidence="3 4">
    <name type="scientific">Pseudahrensia aquimaris</name>
    <dbReference type="NCBI Taxonomy" id="744461"/>
    <lineage>
        <taxon>Bacteria</taxon>
        <taxon>Pseudomonadati</taxon>
        <taxon>Pseudomonadota</taxon>
        <taxon>Alphaproteobacteria</taxon>
        <taxon>Hyphomicrobiales</taxon>
        <taxon>Ahrensiaceae</taxon>
        <taxon>Pseudahrensia</taxon>
    </lineage>
</organism>
<comment type="function">
    <text evidence="2">One of several proteins that assist in the late maturation steps of the functional core of the 30S ribosomal subunit. Associates with free 30S ribosomal subunits (but not with 30S subunits that are part of 70S ribosomes or polysomes). Required for efficient processing of 16S rRNA. May interact with the 5'-terminal helix region of 16S rRNA.</text>
</comment>
<evidence type="ECO:0000313" key="3">
    <source>
        <dbReference type="EMBL" id="MFD0917424.1"/>
    </source>
</evidence>
<keyword evidence="1 2" id="KW-0690">Ribosome biogenesis</keyword>
<dbReference type="InterPro" id="IPR020053">
    <property type="entry name" value="Ribosome-bd_factorA_CS"/>
</dbReference>
<dbReference type="NCBIfam" id="NF001802">
    <property type="entry name" value="PRK00521.2-5"/>
    <property type="match status" value="1"/>
</dbReference>
<dbReference type="PANTHER" id="PTHR33515">
    <property type="entry name" value="RIBOSOME-BINDING FACTOR A, CHLOROPLASTIC-RELATED"/>
    <property type="match status" value="1"/>
</dbReference>
<dbReference type="Gene3D" id="3.30.300.20">
    <property type="match status" value="1"/>
</dbReference>
<reference evidence="4" key="1">
    <citation type="journal article" date="2019" name="Int. J. Syst. Evol. Microbiol.">
        <title>The Global Catalogue of Microorganisms (GCM) 10K type strain sequencing project: providing services to taxonomists for standard genome sequencing and annotation.</title>
        <authorList>
            <consortium name="The Broad Institute Genomics Platform"/>
            <consortium name="The Broad Institute Genome Sequencing Center for Infectious Disease"/>
            <person name="Wu L."/>
            <person name="Ma J."/>
        </authorList>
    </citation>
    <scope>NUCLEOTIDE SEQUENCE [LARGE SCALE GENOMIC DNA]</scope>
    <source>
        <strain evidence="4">CCUG 60023</strain>
    </source>
</reference>
<comment type="caution">
    <text evidence="3">The sequence shown here is derived from an EMBL/GenBank/DDBJ whole genome shotgun (WGS) entry which is preliminary data.</text>
</comment>
<dbReference type="EMBL" id="JBHTJV010000012">
    <property type="protein sequence ID" value="MFD0917424.1"/>
    <property type="molecule type" value="Genomic_DNA"/>
</dbReference>
<keyword evidence="4" id="KW-1185">Reference proteome</keyword>
<evidence type="ECO:0000256" key="1">
    <source>
        <dbReference type="ARBA" id="ARBA00022517"/>
    </source>
</evidence>
<comment type="similarity">
    <text evidence="2">Belongs to the RbfA family.</text>
</comment>
<dbReference type="Proteomes" id="UP001597101">
    <property type="component" value="Unassembled WGS sequence"/>
</dbReference>
<evidence type="ECO:0000313" key="4">
    <source>
        <dbReference type="Proteomes" id="UP001597101"/>
    </source>
</evidence>
<gene>
    <name evidence="2 3" type="primary">rbfA</name>
    <name evidence="3" type="ORF">ACFQ14_13495</name>
</gene>